<dbReference type="Pfam" id="PF14441">
    <property type="entry name" value="OTT_1508_deam"/>
    <property type="match status" value="1"/>
</dbReference>
<dbReference type="STRING" id="747525.W4K5U1"/>
<proteinExistence type="predicted"/>
<feature type="compositionally biased region" description="Basic residues" evidence="1">
    <location>
        <begin position="465"/>
        <end position="475"/>
    </location>
</feature>
<evidence type="ECO:0000313" key="3">
    <source>
        <dbReference type="Proteomes" id="UP000030671"/>
    </source>
</evidence>
<sequence>MTSTAITPESILPALLCRLAPSGSTTRLSHLLRDARNDSQKTPKRIASLLDAIASISVENPKGDVVAVALDSGEDSSIFVASNTGVSTQLVAHLTSVWALLCQISKAVPADQGSPTLVNEIFRNDDIKELERRLTIQVYRFSWRKFYARFSKRVDVFIRSLTLVTKWYSEKPQLVEEHKRFEFSKTFASASFFLAQAMQNFFASTNDHVLDAFIPVRRYLEKVLSLSRSAYALFLAAHSRKLKPFLSKPLKIVSIPPRLDREYRADFYHSAFRKFCQDQSDVTQKIKGDLHQQKIPTEFSELSDDLRDMMLDEEWKNRMVTPLGAALQKEKNSAIKLDERGLSGRACVHCECLLVAHFVKNKASLRPYDYIGLSKLLCYGCHSYFRAYNMTHPGRRFHARGTHGKVYIPWVPPTLEDGSENDVRAQGRRRADAHEPYNPEPRELCVRVEESPDGNKNRDAERCGRASKRRRQVIG</sequence>
<dbReference type="EMBL" id="KI925459">
    <property type="protein sequence ID" value="ETW81172.1"/>
    <property type="molecule type" value="Genomic_DNA"/>
</dbReference>
<protein>
    <submittedName>
        <fullName evidence="2">Uncharacterized protein</fullName>
    </submittedName>
</protein>
<dbReference type="OrthoDB" id="3048862at2759"/>
<dbReference type="HOGENOM" id="CLU_560268_0_0_1"/>
<feature type="region of interest" description="Disordered" evidence="1">
    <location>
        <begin position="418"/>
        <end position="475"/>
    </location>
</feature>
<dbReference type="AlphaFoldDB" id="W4K5U1"/>
<name>W4K5U1_HETIT</name>
<dbReference type="KEGG" id="hir:HETIRDRAFT_452568"/>
<reference evidence="2 3" key="1">
    <citation type="journal article" date="2012" name="New Phytol.">
        <title>Insight into trade-off between wood decay and parasitism from the genome of a fungal forest pathogen.</title>
        <authorList>
            <person name="Olson A."/>
            <person name="Aerts A."/>
            <person name="Asiegbu F."/>
            <person name="Belbahri L."/>
            <person name="Bouzid O."/>
            <person name="Broberg A."/>
            <person name="Canback B."/>
            <person name="Coutinho P.M."/>
            <person name="Cullen D."/>
            <person name="Dalman K."/>
            <person name="Deflorio G."/>
            <person name="van Diepen L.T."/>
            <person name="Dunand C."/>
            <person name="Duplessis S."/>
            <person name="Durling M."/>
            <person name="Gonthier P."/>
            <person name="Grimwood J."/>
            <person name="Fossdal C.G."/>
            <person name="Hansson D."/>
            <person name="Henrissat B."/>
            <person name="Hietala A."/>
            <person name="Himmelstrand K."/>
            <person name="Hoffmeister D."/>
            <person name="Hogberg N."/>
            <person name="James T.Y."/>
            <person name="Karlsson M."/>
            <person name="Kohler A."/>
            <person name="Kues U."/>
            <person name="Lee Y.H."/>
            <person name="Lin Y.C."/>
            <person name="Lind M."/>
            <person name="Lindquist E."/>
            <person name="Lombard V."/>
            <person name="Lucas S."/>
            <person name="Lunden K."/>
            <person name="Morin E."/>
            <person name="Murat C."/>
            <person name="Park J."/>
            <person name="Raffaello T."/>
            <person name="Rouze P."/>
            <person name="Salamov A."/>
            <person name="Schmutz J."/>
            <person name="Solheim H."/>
            <person name="Stahlberg J."/>
            <person name="Velez H."/>
            <person name="de Vries R.P."/>
            <person name="Wiebenga A."/>
            <person name="Woodward S."/>
            <person name="Yakovlev I."/>
            <person name="Garbelotto M."/>
            <person name="Martin F."/>
            <person name="Grigoriev I.V."/>
            <person name="Stenlid J."/>
        </authorList>
    </citation>
    <scope>NUCLEOTIDE SEQUENCE [LARGE SCALE GENOMIC DNA]</scope>
    <source>
        <strain evidence="2 3">TC 32-1</strain>
    </source>
</reference>
<dbReference type="GeneID" id="20676270"/>
<keyword evidence="3" id="KW-1185">Reference proteome</keyword>
<feature type="compositionally biased region" description="Basic and acidic residues" evidence="1">
    <location>
        <begin position="421"/>
        <end position="464"/>
    </location>
</feature>
<dbReference type="Proteomes" id="UP000030671">
    <property type="component" value="Unassembled WGS sequence"/>
</dbReference>
<dbReference type="InParanoid" id="W4K5U1"/>
<accession>W4K5U1</accession>
<dbReference type="RefSeq" id="XP_009547837.1">
    <property type="nucleotide sequence ID" value="XM_009549542.1"/>
</dbReference>
<gene>
    <name evidence="2" type="ORF">HETIRDRAFT_452568</name>
</gene>
<dbReference type="InterPro" id="IPR027796">
    <property type="entry name" value="OTT_1508_deam-like"/>
</dbReference>
<evidence type="ECO:0000256" key="1">
    <source>
        <dbReference type="SAM" id="MobiDB-lite"/>
    </source>
</evidence>
<evidence type="ECO:0000313" key="2">
    <source>
        <dbReference type="EMBL" id="ETW81172.1"/>
    </source>
</evidence>
<organism evidence="2 3">
    <name type="scientific">Heterobasidion irregulare (strain TC 32-1)</name>
    <dbReference type="NCBI Taxonomy" id="747525"/>
    <lineage>
        <taxon>Eukaryota</taxon>
        <taxon>Fungi</taxon>
        <taxon>Dikarya</taxon>
        <taxon>Basidiomycota</taxon>
        <taxon>Agaricomycotina</taxon>
        <taxon>Agaricomycetes</taxon>
        <taxon>Russulales</taxon>
        <taxon>Bondarzewiaceae</taxon>
        <taxon>Heterobasidion</taxon>
        <taxon>Heterobasidion annosum species complex</taxon>
    </lineage>
</organism>
<dbReference type="eggNOG" id="ENOG502SKGQ">
    <property type="taxonomic scope" value="Eukaryota"/>
</dbReference>